<evidence type="ECO:0000256" key="10">
    <source>
        <dbReference type="SAM" id="SignalP"/>
    </source>
</evidence>
<dbReference type="InterPro" id="IPR024077">
    <property type="entry name" value="Neurolysin/TOP_dom2"/>
</dbReference>
<dbReference type="InterPro" id="IPR045666">
    <property type="entry name" value="OpdA_N"/>
</dbReference>
<evidence type="ECO:0000256" key="7">
    <source>
        <dbReference type="ARBA" id="ARBA00024603"/>
    </source>
</evidence>
<feature type="domain" description="Oligopeptidase A N-terminal" evidence="12">
    <location>
        <begin position="75"/>
        <end position="196"/>
    </location>
</feature>
<evidence type="ECO:0000259" key="11">
    <source>
        <dbReference type="Pfam" id="PF01432"/>
    </source>
</evidence>
<keyword evidence="4 9" id="KW-0378">Hydrolase</keyword>
<evidence type="ECO:0000256" key="4">
    <source>
        <dbReference type="ARBA" id="ARBA00022801"/>
    </source>
</evidence>
<organism evidence="13 14">
    <name type="scientific">Aliikangiella maris</name>
    <dbReference type="NCBI Taxonomy" id="3162458"/>
    <lineage>
        <taxon>Bacteria</taxon>
        <taxon>Pseudomonadati</taxon>
        <taxon>Pseudomonadota</taxon>
        <taxon>Gammaproteobacteria</taxon>
        <taxon>Oceanospirillales</taxon>
        <taxon>Pleioneaceae</taxon>
        <taxon>Aliikangiella</taxon>
    </lineage>
</organism>
<dbReference type="Proteomes" id="UP001548189">
    <property type="component" value="Unassembled WGS sequence"/>
</dbReference>
<keyword evidence="3 9" id="KW-0479">Metal-binding</keyword>
<dbReference type="Pfam" id="PF01432">
    <property type="entry name" value="Peptidase_M3"/>
    <property type="match status" value="1"/>
</dbReference>
<dbReference type="PANTHER" id="PTHR43660">
    <property type="entry name" value="DIPEPTIDYL CARBOXYPEPTIDASE"/>
    <property type="match status" value="1"/>
</dbReference>
<evidence type="ECO:0000256" key="6">
    <source>
        <dbReference type="ARBA" id="ARBA00023049"/>
    </source>
</evidence>
<dbReference type="InterPro" id="IPR045090">
    <property type="entry name" value="Pept_M3A_M3B"/>
</dbReference>
<dbReference type="Pfam" id="PF19310">
    <property type="entry name" value="TOP_N"/>
    <property type="match status" value="1"/>
</dbReference>
<dbReference type="GO" id="GO:0016787">
    <property type="term" value="F:hydrolase activity"/>
    <property type="evidence" value="ECO:0007669"/>
    <property type="project" value="UniProtKB-KW"/>
</dbReference>
<comment type="cofactor">
    <cofactor evidence="9">
        <name>Zn(2+)</name>
        <dbReference type="ChEBI" id="CHEBI:29105"/>
    </cofactor>
    <text evidence="9">Binds 1 zinc ion.</text>
</comment>
<dbReference type="PANTHER" id="PTHR43660:SF1">
    <property type="entry name" value="DIPEPTIDYL CARBOXYPEPTIDASE"/>
    <property type="match status" value="1"/>
</dbReference>
<gene>
    <name evidence="13" type="ORF">ABVT43_03030</name>
</gene>
<feature type="chain" id="PRO_5047418589" description="oligopeptidase A" evidence="10">
    <location>
        <begin position="25"/>
        <end position="725"/>
    </location>
</feature>
<evidence type="ECO:0000256" key="1">
    <source>
        <dbReference type="ARBA" id="ARBA00006040"/>
    </source>
</evidence>
<dbReference type="Gene3D" id="1.10.1370.10">
    <property type="entry name" value="Neurolysin, domain 3"/>
    <property type="match status" value="1"/>
</dbReference>
<dbReference type="PROSITE" id="PS51257">
    <property type="entry name" value="PROKAR_LIPOPROTEIN"/>
    <property type="match status" value="1"/>
</dbReference>
<keyword evidence="10" id="KW-0732">Signal</keyword>
<proteinExistence type="inferred from homology"/>
<feature type="signal peptide" evidence="10">
    <location>
        <begin position="1"/>
        <end position="24"/>
    </location>
</feature>
<accession>A0ABV2BR88</accession>
<evidence type="ECO:0000259" key="12">
    <source>
        <dbReference type="Pfam" id="PF19310"/>
    </source>
</evidence>
<dbReference type="InterPro" id="IPR024080">
    <property type="entry name" value="Neurolysin/TOP_N"/>
</dbReference>
<evidence type="ECO:0000256" key="5">
    <source>
        <dbReference type="ARBA" id="ARBA00022833"/>
    </source>
</evidence>
<evidence type="ECO:0000256" key="2">
    <source>
        <dbReference type="ARBA" id="ARBA00022670"/>
    </source>
</evidence>
<feature type="domain" description="Peptidase M3A/M3B catalytic" evidence="11">
    <location>
        <begin position="269"/>
        <end position="717"/>
    </location>
</feature>
<dbReference type="CDD" id="cd06456">
    <property type="entry name" value="M3A_DCP"/>
    <property type="match status" value="1"/>
</dbReference>
<protein>
    <recommendedName>
        <fullName evidence="8">oligopeptidase A</fullName>
        <ecNumber evidence="8">3.4.24.70</ecNumber>
    </recommendedName>
</protein>
<dbReference type="EMBL" id="JBEVCJ010000002">
    <property type="protein sequence ID" value="MET1254092.1"/>
    <property type="molecule type" value="Genomic_DNA"/>
</dbReference>
<keyword evidence="6 9" id="KW-0482">Metalloprotease</keyword>
<dbReference type="SUPFAM" id="SSF55486">
    <property type="entry name" value="Metalloproteases ('zincins'), catalytic domain"/>
    <property type="match status" value="1"/>
</dbReference>
<keyword evidence="2 9" id="KW-0645">Protease</keyword>
<name>A0ABV2BR88_9GAMM</name>
<keyword evidence="5 9" id="KW-0862">Zinc</keyword>
<keyword evidence="14" id="KW-1185">Reference proteome</keyword>
<dbReference type="Gene3D" id="3.40.390.10">
    <property type="entry name" value="Collagenase (Catalytic Domain)"/>
    <property type="match status" value="1"/>
</dbReference>
<dbReference type="InterPro" id="IPR001567">
    <property type="entry name" value="Pept_M3A_M3B_dom"/>
</dbReference>
<dbReference type="InterPro" id="IPR024079">
    <property type="entry name" value="MetalloPept_cat_dom_sf"/>
</dbReference>
<evidence type="ECO:0000313" key="13">
    <source>
        <dbReference type="EMBL" id="MET1254092.1"/>
    </source>
</evidence>
<evidence type="ECO:0000256" key="8">
    <source>
        <dbReference type="ARBA" id="ARBA00026100"/>
    </source>
</evidence>
<reference evidence="13 14" key="1">
    <citation type="submission" date="2024-06" db="EMBL/GenBank/DDBJ databases">
        <authorList>
            <person name="Li F."/>
        </authorList>
    </citation>
    <scope>NUCLEOTIDE SEQUENCE [LARGE SCALE GENOMIC DNA]</scope>
    <source>
        <strain evidence="13 14">GXAS 311</strain>
    </source>
</reference>
<dbReference type="EC" id="3.4.24.70" evidence="8"/>
<evidence type="ECO:0000256" key="3">
    <source>
        <dbReference type="ARBA" id="ARBA00022723"/>
    </source>
</evidence>
<dbReference type="InterPro" id="IPR034005">
    <property type="entry name" value="M3A_DCP"/>
</dbReference>
<sequence>MQTKNKILAVTVSAILLGCSNHPATDTPSKPIVMNDLSESSLAQNTLLSPWQGPYQGLPAFDKVKLSDLKPALREAIKRHLAEIEAIVNNPAKPTFENTIVALERSGQDFDRVSTYQGIWNYSVSTPEFRKINAEMAPELSAYWSKISQNEKLFARIQSIYQGSEFKKLNSSQQRVVELIYDSFAHNGATLKGNAKKRYAEINQQLAKLHNQFAANLLADEEKYVVFLDQSQLGGLPPSIINAAASAAKERGKEGSYAITNTRSSMDPFLTYSDERELREKVWHNYYNRGDNGDANDNNQIISQILKLRHERVQLLGYKNYAAWRLSNRMAKTPENALNLLRSVWPAAVGRVKEEVADMQVIADKQGMGDNIKPWDYRYYAEKVRKAKYDLDSDEVKQYLQLDKLTEAMFYVAERLFQFKFTPIKSGVVPVFHSDVKVWEVTNSQTGEHIGLWYLDPFARKGKRSGAWAYSYRSHTTFDGKQNVLSSNSSNFIKGAPGEATLVPWSDAETFFHEFGHALHALASNVEYPTLNSGVRDYTEFQSQLLERWLMTDEVINQFLVHYKTGQAMPAELVKKIKKAATFNSGFTTTEAVASAFVDLMLHTQPPTDDPDKFEREALASLNMPAELVMRHRTPHFGHIFSSEGYSAGYYGYLWSEVLTSDAAEAFANAPGGFYDKEMSDKLVKHLFSIRNKIDPADAYRAFRGRDATVDALMRDRGFPLPDKK</sequence>
<comment type="catalytic activity">
    <reaction evidence="7">
        <text>Hydrolysis of oligopeptides, with broad specificity. Gly or Ala commonly occur as P1 or P1' residues, but more distant residues are also important, as is shown by the fact that Z-Gly-Pro-Gly-|-Gly-Pro-Ala is cleaved, but not Z-(Gly)(5).</text>
        <dbReference type="EC" id="3.4.24.70"/>
    </reaction>
</comment>
<comment type="caution">
    <text evidence="13">The sequence shown here is derived from an EMBL/GenBank/DDBJ whole genome shotgun (WGS) entry which is preliminary data.</text>
</comment>
<dbReference type="RefSeq" id="WP_353873641.1">
    <property type="nucleotide sequence ID" value="NZ_JBEVCJ010000002.1"/>
</dbReference>
<evidence type="ECO:0000313" key="14">
    <source>
        <dbReference type="Proteomes" id="UP001548189"/>
    </source>
</evidence>
<dbReference type="Gene3D" id="1.20.1050.40">
    <property type="entry name" value="Endopeptidase. Chain P, domain 1"/>
    <property type="match status" value="1"/>
</dbReference>
<comment type="similarity">
    <text evidence="1 9">Belongs to the peptidase M3 family.</text>
</comment>
<evidence type="ECO:0000256" key="9">
    <source>
        <dbReference type="RuleBase" id="RU003435"/>
    </source>
</evidence>